<reference evidence="1 2" key="2">
    <citation type="journal article" date="2017" name="Front. Plant Sci.">
        <title>Gene Classification and Mining of Molecular Markers Useful in Red Clover (Trifolium pratense) Breeding.</title>
        <authorList>
            <person name="Istvanek J."/>
            <person name="Dluhosova J."/>
            <person name="Dluhos P."/>
            <person name="Patkova L."/>
            <person name="Nedelnik J."/>
            <person name="Repkova J."/>
        </authorList>
    </citation>
    <scope>NUCLEOTIDE SEQUENCE [LARGE SCALE GENOMIC DNA]</scope>
    <source>
        <strain evidence="2">cv. Tatra</strain>
        <tissue evidence="1">Young leaves</tissue>
    </source>
</reference>
<name>A0A2K3M984_TRIPR</name>
<evidence type="ECO:0000313" key="1">
    <source>
        <dbReference type="EMBL" id="PNX87351.1"/>
    </source>
</evidence>
<dbReference type="EMBL" id="ASHM01053632">
    <property type="protein sequence ID" value="PNX87351.1"/>
    <property type="molecule type" value="Genomic_DNA"/>
</dbReference>
<organism evidence="1 2">
    <name type="scientific">Trifolium pratense</name>
    <name type="common">Red clover</name>
    <dbReference type="NCBI Taxonomy" id="57577"/>
    <lineage>
        <taxon>Eukaryota</taxon>
        <taxon>Viridiplantae</taxon>
        <taxon>Streptophyta</taxon>
        <taxon>Embryophyta</taxon>
        <taxon>Tracheophyta</taxon>
        <taxon>Spermatophyta</taxon>
        <taxon>Magnoliopsida</taxon>
        <taxon>eudicotyledons</taxon>
        <taxon>Gunneridae</taxon>
        <taxon>Pentapetalae</taxon>
        <taxon>rosids</taxon>
        <taxon>fabids</taxon>
        <taxon>Fabales</taxon>
        <taxon>Fabaceae</taxon>
        <taxon>Papilionoideae</taxon>
        <taxon>50 kb inversion clade</taxon>
        <taxon>NPAAA clade</taxon>
        <taxon>Hologalegina</taxon>
        <taxon>IRL clade</taxon>
        <taxon>Trifolieae</taxon>
        <taxon>Trifolium</taxon>
    </lineage>
</organism>
<dbReference type="PANTHER" id="PTHR37888">
    <property type="entry name" value="DNA-BINDING BROMODOMAIN-CONTAINING PROTEIN"/>
    <property type="match status" value="1"/>
</dbReference>
<sequence length="44" mass="5075">MGRWGTWEELLLGGAVLRHGSRDWNVVAAELRARTVYPYIFTPE</sequence>
<dbReference type="Proteomes" id="UP000236291">
    <property type="component" value="Unassembled WGS sequence"/>
</dbReference>
<proteinExistence type="predicted"/>
<dbReference type="ExpressionAtlas" id="A0A2K3M984">
    <property type="expression patterns" value="baseline"/>
</dbReference>
<dbReference type="PANTHER" id="PTHR37888:SF4">
    <property type="entry name" value="OS07G0565300 PROTEIN"/>
    <property type="match status" value="1"/>
</dbReference>
<dbReference type="AlphaFoldDB" id="A0A2K3M984"/>
<comment type="caution">
    <text evidence="1">The sequence shown here is derived from an EMBL/GenBank/DDBJ whole genome shotgun (WGS) entry which is preliminary data.</text>
</comment>
<accession>A0A2K3M984</accession>
<evidence type="ECO:0000313" key="2">
    <source>
        <dbReference type="Proteomes" id="UP000236291"/>
    </source>
</evidence>
<reference evidence="1 2" key="1">
    <citation type="journal article" date="2014" name="Am. J. Bot.">
        <title>Genome assembly and annotation for red clover (Trifolium pratense; Fabaceae).</title>
        <authorList>
            <person name="Istvanek J."/>
            <person name="Jaros M."/>
            <person name="Krenek A."/>
            <person name="Repkova J."/>
        </authorList>
    </citation>
    <scope>NUCLEOTIDE SEQUENCE [LARGE SCALE GENOMIC DNA]</scope>
    <source>
        <strain evidence="2">cv. Tatra</strain>
        <tissue evidence="1">Young leaves</tissue>
    </source>
</reference>
<dbReference type="SUPFAM" id="SSF46689">
    <property type="entry name" value="Homeodomain-like"/>
    <property type="match status" value="1"/>
</dbReference>
<protein>
    <submittedName>
        <fullName evidence="1">Bromodomain protein</fullName>
    </submittedName>
</protein>
<dbReference type="InterPro" id="IPR009057">
    <property type="entry name" value="Homeodomain-like_sf"/>
</dbReference>
<dbReference type="STRING" id="57577.A0A2K3M984"/>
<gene>
    <name evidence="1" type="ORF">L195_g043439</name>
</gene>
<feature type="non-terminal residue" evidence="1">
    <location>
        <position position="44"/>
    </location>
</feature>